<dbReference type="SUPFAM" id="SSF52540">
    <property type="entry name" value="P-loop containing nucleoside triphosphate hydrolases"/>
    <property type="match status" value="1"/>
</dbReference>
<evidence type="ECO:0000313" key="5">
    <source>
        <dbReference type="Proteomes" id="UP000286134"/>
    </source>
</evidence>
<dbReference type="Proteomes" id="UP000286134">
    <property type="component" value="Unassembled WGS sequence"/>
</dbReference>
<dbReference type="Pfam" id="PF08433">
    <property type="entry name" value="KTI12"/>
    <property type="match status" value="1"/>
</dbReference>
<evidence type="ECO:0000256" key="1">
    <source>
        <dbReference type="ARBA" id="ARBA00022741"/>
    </source>
</evidence>
<dbReference type="PANTHER" id="PTHR12435">
    <property type="match status" value="1"/>
</dbReference>
<dbReference type="InterPro" id="IPR013641">
    <property type="entry name" value="KTI12/PSTK"/>
</dbReference>
<reference evidence="4 5" key="1">
    <citation type="journal article" date="2018" name="BMC Genomics">
        <title>Comparative genome analyses reveal sequence features reflecting distinct modes of host-adaptation between dicot and monocot powdery mildew.</title>
        <authorList>
            <person name="Wu Y."/>
            <person name="Ma X."/>
            <person name="Pan Z."/>
            <person name="Kale S.D."/>
            <person name="Song Y."/>
            <person name="King H."/>
            <person name="Zhang Q."/>
            <person name="Presley C."/>
            <person name="Deng X."/>
            <person name="Wei C.I."/>
            <person name="Xiao S."/>
        </authorList>
    </citation>
    <scope>NUCLEOTIDE SEQUENCE [LARGE SCALE GENOMIC DNA]</scope>
    <source>
        <strain evidence="4">UMSG2</strain>
    </source>
</reference>
<gene>
    <name evidence="4" type="ORF">OnM2_013002</name>
</gene>
<dbReference type="OrthoDB" id="9972657at2759"/>
<dbReference type="FunFam" id="3.40.50.300:FF:002734">
    <property type="entry name" value="Chromatin associated protein KTI12"/>
    <property type="match status" value="1"/>
</dbReference>
<dbReference type="Gene3D" id="3.40.50.300">
    <property type="entry name" value="P-loop containing nucleotide triphosphate hydrolases"/>
    <property type="match status" value="1"/>
</dbReference>
<keyword evidence="5" id="KW-1185">Reference proteome</keyword>
<keyword evidence="2" id="KW-0067">ATP-binding</keyword>
<organism evidence="4 5">
    <name type="scientific">Erysiphe neolycopersici</name>
    <dbReference type="NCBI Taxonomy" id="212602"/>
    <lineage>
        <taxon>Eukaryota</taxon>
        <taxon>Fungi</taxon>
        <taxon>Dikarya</taxon>
        <taxon>Ascomycota</taxon>
        <taxon>Pezizomycotina</taxon>
        <taxon>Leotiomycetes</taxon>
        <taxon>Erysiphales</taxon>
        <taxon>Erysiphaceae</taxon>
        <taxon>Erysiphe</taxon>
    </lineage>
</organism>
<proteinExistence type="inferred from homology"/>
<evidence type="ECO:0000256" key="3">
    <source>
        <dbReference type="ARBA" id="ARBA00025768"/>
    </source>
</evidence>
<dbReference type="InterPro" id="IPR027417">
    <property type="entry name" value="P-loop_NTPase"/>
</dbReference>
<evidence type="ECO:0000256" key="2">
    <source>
        <dbReference type="ARBA" id="ARBA00022840"/>
    </source>
</evidence>
<name>A0A420I5U4_9PEZI</name>
<keyword evidence="1" id="KW-0547">Nucleotide-binding</keyword>
<comment type="similarity">
    <text evidence="3">Belongs to the KTI12 family.</text>
</comment>
<dbReference type="STRING" id="212602.A0A420I5U4"/>
<protein>
    <submittedName>
        <fullName evidence="4">Protein kti12</fullName>
    </submittedName>
</protein>
<sequence>MPLIILTGYPTSGKTYRAKQLLNYFTNRIQTFPSSHSSSNLQVHLISDHTLHIPRSVYNLESKDVSERSNNSSEKNARATLYAAVTRVLSPRDIVIIDGGNYIKGWRYQLYCEAKAVRTTHCVVHIGTPIEKAREINETRLVEEIDEFEENLPYQKECWENLVFRYEEPNVFARWDSPLFTVLWEDKETPNEAIWETLIGSGKSAKKIVRPNAATIARKPNGEDYLHELDHTAQSVLNMILDWIKDHPGEVGGHIDVGESLLVELPVESVNLPILQRLKRQYINLNRNNAVPEGRILEGFVGYLNDAFQSELR</sequence>
<dbReference type="GO" id="GO:0005524">
    <property type="term" value="F:ATP binding"/>
    <property type="evidence" value="ECO:0007669"/>
    <property type="project" value="UniProtKB-KW"/>
</dbReference>
<dbReference type="AlphaFoldDB" id="A0A420I5U4"/>
<dbReference type="EMBL" id="MCFK01001382">
    <property type="protein sequence ID" value="RKF65029.1"/>
    <property type="molecule type" value="Genomic_DNA"/>
</dbReference>
<evidence type="ECO:0000313" key="4">
    <source>
        <dbReference type="EMBL" id="RKF65029.1"/>
    </source>
</evidence>
<comment type="caution">
    <text evidence="4">The sequence shown here is derived from an EMBL/GenBank/DDBJ whole genome shotgun (WGS) entry which is preliminary data.</text>
</comment>
<accession>A0A420I5U4</accession>